<reference evidence="1" key="2">
    <citation type="journal article" date="2015" name="Fish Shellfish Immunol.">
        <title>Early steps in the European eel (Anguilla anguilla)-Vibrio vulnificus interaction in the gills: Role of the RtxA13 toxin.</title>
        <authorList>
            <person name="Callol A."/>
            <person name="Pajuelo D."/>
            <person name="Ebbesson L."/>
            <person name="Teles M."/>
            <person name="MacKenzie S."/>
            <person name="Amaro C."/>
        </authorList>
    </citation>
    <scope>NUCLEOTIDE SEQUENCE</scope>
</reference>
<dbReference type="AlphaFoldDB" id="A0A0E9USF8"/>
<protein>
    <submittedName>
        <fullName evidence="1">Uncharacterized protein</fullName>
    </submittedName>
</protein>
<evidence type="ECO:0000313" key="1">
    <source>
        <dbReference type="EMBL" id="JAH68706.1"/>
    </source>
</evidence>
<organism evidence="1">
    <name type="scientific">Anguilla anguilla</name>
    <name type="common">European freshwater eel</name>
    <name type="synonym">Muraena anguilla</name>
    <dbReference type="NCBI Taxonomy" id="7936"/>
    <lineage>
        <taxon>Eukaryota</taxon>
        <taxon>Metazoa</taxon>
        <taxon>Chordata</taxon>
        <taxon>Craniata</taxon>
        <taxon>Vertebrata</taxon>
        <taxon>Euteleostomi</taxon>
        <taxon>Actinopterygii</taxon>
        <taxon>Neopterygii</taxon>
        <taxon>Teleostei</taxon>
        <taxon>Anguilliformes</taxon>
        <taxon>Anguillidae</taxon>
        <taxon>Anguilla</taxon>
    </lineage>
</organism>
<reference evidence="1" key="1">
    <citation type="submission" date="2014-11" db="EMBL/GenBank/DDBJ databases">
        <authorList>
            <person name="Amaro Gonzalez C."/>
        </authorList>
    </citation>
    <scope>NUCLEOTIDE SEQUENCE</scope>
</reference>
<accession>A0A0E9USF8</accession>
<sequence>MYNMYTFTFGIAFYSPAFPKVLSHQRRLTHSASVIAVKHMHPESRKHCFPTINPP</sequence>
<proteinExistence type="predicted"/>
<name>A0A0E9USF8_ANGAN</name>
<dbReference type="EMBL" id="GBXM01039871">
    <property type="protein sequence ID" value="JAH68706.1"/>
    <property type="molecule type" value="Transcribed_RNA"/>
</dbReference>